<reference evidence="1" key="1">
    <citation type="submission" date="2021-02" db="EMBL/GenBank/DDBJ databases">
        <authorList>
            <consortium name="DOE Joint Genome Institute"/>
            <person name="Ahrendt S."/>
            <person name="Looney B.P."/>
            <person name="Miyauchi S."/>
            <person name="Morin E."/>
            <person name="Drula E."/>
            <person name="Courty P.E."/>
            <person name="Chicoki N."/>
            <person name="Fauchery L."/>
            <person name="Kohler A."/>
            <person name="Kuo A."/>
            <person name="Labutti K."/>
            <person name="Pangilinan J."/>
            <person name="Lipzen A."/>
            <person name="Riley R."/>
            <person name="Andreopoulos W."/>
            <person name="He G."/>
            <person name="Johnson J."/>
            <person name="Barry K.W."/>
            <person name="Grigoriev I.V."/>
            <person name="Nagy L."/>
            <person name="Hibbett D."/>
            <person name="Henrissat B."/>
            <person name="Matheny P.B."/>
            <person name="Labbe J."/>
            <person name="Martin F."/>
        </authorList>
    </citation>
    <scope>NUCLEOTIDE SEQUENCE</scope>
    <source>
        <strain evidence="1">FP105234-sp</strain>
    </source>
</reference>
<dbReference type="Proteomes" id="UP000814033">
    <property type="component" value="Unassembled WGS sequence"/>
</dbReference>
<reference evidence="1" key="2">
    <citation type="journal article" date="2022" name="New Phytol.">
        <title>Evolutionary transition to the ectomycorrhizal habit in the genomes of a hyperdiverse lineage of mushroom-forming fungi.</title>
        <authorList>
            <person name="Looney B."/>
            <person name="Miyauchi S."/>
            <person name="Morin E."/>
            <person name="Drula E."/>
            <person name="Courty P.E."/>
            <person name="Kohler A."/>
            <person name="Kuo A."/>
            <person name="LaButti K."/>
            <person name="Pangilinan J."/>
            <person name="Lipzen A."/>
            <person name="Riley R."/>
            <person name="Andreopoulos W."/>
            <person name="He G."/>
            <person name="Johnson J."/>
            <person name="Nolan M."/>
            <person name="Tritt A."/>
            <person name="Barry K.W."/>
            <person name="Grigoriev I.V."/>
            <person name="Nagy L.G."/>
            <person name="Hibbett D."/>
            <person name="Henrissat B."/>
            <person name="Matheny P.B."/>
            <person name="Labbe J."/>
            <person name="Martin F.M."/>
        </authorList>
    </citation>
    <scope>NUCLEOTIDE SEQUENCE</scope>
    <source>
        <strain evidence="1">FP105234-sp</strain>
    </source>
</reference>
<gene>
    <name evidence="1" type="ORF">FA95DRAFT_1487183</name>
</gene>
<dbReference type="EMBL" id="MU275861">
    <property type="protein sequence ID" value="KAI0050518.1"/>
    <property type="molecule type" value="Genomic_DNA"/>
</dbReference>
<evidence type="ECO:0000313" key="1">
    <source>
        <dbReference type="EMBL" id="KAI0050518.1"/>
    </source>
</evidence>
<comment type="caution">
    <text evidence="1">The sequence shown here is derived from an EMBL/GenBank/DDBJ whole genome shotgun (WGS) entry which is preliminary data.</text>
</comment>
<protein>
    <submittedName>
        <fullName evidence="1">Uncharacterized protein</fullName>
    </submittedName>
</protein>
<name>A0ACB8S242_9AGAM</name>
<keyword evidence="2" id="KW-1185">Reference proteome</keyword>
<sequence length="96" mass="10774">MGWFGNRKEPPAAASRQDRTRCWEARDAYFACLDASGVVVAGSEGSRCAGQNKAYQENCARSWIDYFNKRRVLAEQQKPILAQAAMQAEEAKRRSS</sequence>
<organism evidence="1 2">
    <name type="scientific">Auriscalpium vulgare</name>
    <dbReference type="NCBI Taxonomy" id="40419"/>
    <lineage>
        <taxon>Eukaryota</taxon>
        <taxon>Fungi</taxon>
        <taxon>Dikarya</taxon>
        <taxon>Basidiomycota</taxon>
        <taxon>Agaricomycotina</taxon>
        <taxon>Agaricomycetes</taxon>
        <taxon>Russulales</taxon>
        <taxon>Auriscalpiaceae</taxon>
        <taxon>Auriscalpium</taxon>
    </lineage>
</organism>
<accession>A0ACB8S242</accession>
<proteinExistence type="predicted"/>
<evidence type="ECO:0000313" key="2">
    <source>
        <dbReference type="Proteomes" id="UP000814033"/>
    </source>
</evidence>